<evidence type="ECO:0000313" key="2">
    <source>
        <dbReference type="EMBL" id="PBK60001.1"/>
    </source>
</evidence>
<feature type="region of interest" description="Disordered" evidence="1">
    <location>
        <begin position="1"/>
        <end position="144"/>
    </location>
</feature>
<accession>A0A2H3AMB8</accession>
<name>A0A2H3AMB8_9AGAR</name>
<feature type="compositionally biased region" description="Polar residues" evidence="1">
    <location>
        <begin position="112"/>
        <end position="122"/>
    </location>
</feature>
<dbReference type="EMBL" id="KZ293494">
    <property type="protein sequence ID" value="PBK60001.1"/>
    <property type="molecule type" value="Genomic_DNA"/>
</dbReference>
<feature type="compositionally biased region" description="Polar residues" evidence="1">
    <location>
        <begin position="45"/>
        <end position="54"/>
    </location>
</feature>
<feature type="compositionally biased region" description="Low complexity" evidence="1">
    <location>
        <begin position="11"/>
        <end position="24"/>
    </location>
</feature>
<organism evidence="2 3">
    <name type="scientific">Armillaria solidipes</name>
    <dbReference type="NCBI Taxonomy" id="1076256"/>
    <lineage>
        <taxon>Eukaryota</taxon>
        <taxon>Fungi</taxon>
        <taxon>Dikarya</taxon>
        <taxon>Basidiomycota</taxon>
        <taxon>Agaricomycotina</taxon>
        <taxon>Agaricomycetes</taxon>
        <taxon>Agaricomycetidae</taxon>
        <taxon>Agaricales</taxon>
        <taxon>Marasmiineae</taxon>
        <taxon>Physalacriaceae</taxon>
        <taxon>Armillaria</taxon>
    </lineage>
</organism>
<sequence>MSSLPPSRALSIAPSPHLSHAPSPVQGPLSHAPSIGPSPLPSHAPSPTQTSLSCAPSVAPSPVQSQAPTPIQPANPSMASDGDSDQNAMEAGQNEIVRNSDLLKVQEPKLSTLRNSGPLKNTSGKKRTREDNDVEPRPLKKGKKKNRCKILPVGAVSKLNEVLPSPSSMNKDDTTHSITESLPHVAPWWAVDGLKENFRELAMFGTYQCPQAIRDWIACSRLPKFHLQPVPKGVDPVKEFDGKFWAWWSSLQLESRPQSNGLLEMGEDGRPLKGVDDDWDLLKCPGANGWLSVIAGLCFWAWTVKGMKRDGHREKAATLRAHES</sequence>
<evidence type="ECO:0000256" key="1">
    <source>
        <dbReference type="SAM" id="MobiDB-lite"/>
    </source>
</evidence>
<proteinExistence type="predicted"/>
<dbReference type="Proteomes" id="UP000218334">
    <property type="component" value="Unassembled WGS sequence"/>
</dbReference>
<evidence type="ECO:0000313" key="3">
    <source>
        <dbReference type="Proteomes" id="UP000218334"/>
    </source>
</evidence>
<dbReference type="AlphaFoldDB" id="A0A2H3AMB8"/>
<reference evidence="3" key="1">
    <citation type="journal article" date="2017" name="Nat. Ecol. Evol.">
        <title>Genome expansion and lineage-specific genetic innovations in the forest pathogenic fungi Armillaria.</title>
        <authorList>
            <person name="Sipos G."/>
            <person name="Prasanna A.N."/>
            <person name="Walter M.C."/>
            <person name="O'Connor E."/>
            <person name="Balint B."/>
            <person name="Krizsan K."/>
            <person name="Kiss B."/>
            <person name="Hess J."/>
            <person name="Varga T."/>
            <person name="Slot J."/>
            <person name="Riley R."/>
            <person name="Boka B."/>
            <person name="Rigling D."/>
            <person name="Barry K."/>
            <person name="Lee J."/>
            <person name="Mihaltcheva S."/>
            <person name="LaButti K."/>
            <person name="Lipzen A."/>
            <person name="Waldron R."/>
            <person name="Moloney N.M."/>
            <person name="Sperisen C."/>
            <person name="Kredics L."/>
            <person name="Vagvoelgyi C."/>
            <person name="Patrignani A."/>
            <person name="Fitzpatrick D."/>
            <person name="Nagy I."/>
            <person name="Doyle S."/>
            <person name="Anderson J.B."/>
            <person name="Grigoriev I.V."/>
            <person name="Gueldener U."/>
            <person name="Muensterkoetter M."/>
            <person name="Nagy L.G."/>
        </authorList>
    </citation>
    <scope>NUCLEOTIDE SEQUENCE [LARGE SCALE GENOMIC DNA]</scope>
    <source>
        <strain evidence="3">28-4</strain>
    </source>
</reference>
<protein>
    <submittedName>
        <fullName evidence="2">Uncharacterized protein</fullName>
    </submittedName>
</protein>
<feature type="compositionally biased region" description="Basic and acidic residues" evidence="1">
    <location>
        <begin position="128"/>
        <end position="138"/>
    </location>
</feature>
<feature type="compositionally biased region" description="Polar residues" evidence="1">
    <location>
        <begin position="62"/>
        <end position="78"/>
    </location>
</feature>
<gene>
    <name evidence="2" type="ORF">ARMSODRAFT_1027009</name>
</gene>
<keyword evidence="3" id="KW-1185">Reference proteome</keyword>
<dbReference type="STRING" id="1076256.A0A2H3AMB8"/>